<dbReference type="AlphaFoldDB" id="A0A2S7MXX9"/>
<reference evidence="1 2" key="1">
    <citation type="submission" date="2017-12" db="EMBL/GenBank/DDBJ databases">
        <title>Taxonomic description and draft genome of Pradoshia cofamensis Gen. nov., sp. nov., a thermotolerant bacillale isolated from anterior gut of earthworm Eisenia fetida.</title>
        <authorList>
            <person name="Saha T."/>
            <person name="Chakraborty R."/>
        </authorList>
    </citation>
    <scope>NUCLEOTIDE SEQUENCE [LARGE SCALE GENOMIC DNA]</scope>
    <source>
        <strain evidence="1 2">EAG3</strain>
    </source>
</reference>
<keyword evidence="2" id="KW-1185">Reference proteome</keyword>
<accession>A0A2S7MXX9</accession>
<protein>
    <submittedName>
        <fullName evidence="1">Uncharacterized protein</fullName>
    </submittedName>
</protein>
<evidence type="ECO:0000313" key="1">
    <source>
        <dbReference type="EMBL" id="PQD94613.1"/>
    </source>
</evidence>
<name>A0A2S7MXX9_9BACI</name>
<dbReference type="EMBL" id="PKOZ01000008">
    <property type="protein sequence ID" value="PQD94613.1"/>
    <property type="molecule type" value="Genomic_DNA"/>
</dbReference>
<comment type="caution">
    <text evidence="1">The sequence shown here is derived from an EMBL/GenBank/DDBJ whole genome shotgun (WGS) entry which is preliminary data.</text>
</comment>
<gene>
    <name evidence="1" type="ORF">CYL18_13195</name>
</gene>
<dbReference type="Proteomes" id="UP000239663">
    <property type="component" value="Unassembled WGS sequence"/>
</dbReference>
<organism evidence="1 2">
    <name type="scientific">Pradoshia eiseniae</name>
    <dbReference type="NCBI Taxonomy" id="2064768"/>
    <lineage>
        <taxon>Bacteria</taxon>
        <taxon>Bacillati</taxon>
        <taxon>Bacillota</taxon>
        <taxon>Bacilli</taxon>
        <taxon>Bacillales</taxon>
        <taxon>Bacillaceae</taxon>
        <taxon>Pradoshia</taxon>
    </lineage>
</organism>
<evidence type="ECO:0000313" key="2">
    <source>
        <dbReference type="Proteomes" id="UP000239663"/>
    </source>
</evidence>
<sequence length="95" mass="11235">MLGKWIKRYWGKGNIITFELDDWYKWYKEPEKFHRAAVKHLRDEGHIVETISVVRTVYSNKISVLVVDGIKYELSAITDRQTGITQLAQIRRIDV</sequence>
<proteinExistence type="predicted"/>